<accession>A0A2V2YC74</accession>
<sequence length="225" mass="26369">MAYNHAAAKPYRRTGLSRLLLSHQIRFKDNWLLQATIFGFVVYWILMAIHPKDWKDWAVENTLVVLYFIVSVFKYRVFPYSNLSYILIALFLAMHAYAAHFTYQHTPIDEWMKHAFHIKRGFYDRVVHFGFGLMISFSIRESVLYFFKLQFWKNYAVTFAFIVASSGIYEMLEAWSALIFNAKLATEFVGLEGDPFDSQKDMTCALAGVLLAIGIFRIMHARRRT</sequence>
<proteinExistence type="predicted"/>
<reference evidence="2 3" key="1">
    <citation type="submission" date="2018-05" db="EMBL/GenBank/DDBJ databases">
        <title>Genomic Encyclopedia of Type Strains, Phase III (KMG-III): the genomes of soil and plant-associated and newly described type strains.</title>
        <authorList>
            <person name="Whitman W."/>
        </authorList>
    </citation>
    <scope>NUCLEOTIDE SEQUENCE [LARGE SCALE GENOMIC DNA]</scope>
    <source>
        <strain evidence="2 3">CECT 5696</strain>
    </source>
</reference>
<feature type="transmembrane region" description="Helical" evidence="1">
    <location>
        <begin position="31"/>
        <end position="51"/>
    </location>
</feature>
<keyword evidence="3" id="KW-1185">Reference proteome</keyword>
<keyword evidence="1" id="KW-0812">Transmembrane</keyword>
<dbReference type="Proteomes" id="UP000246635">
    <property type="component" value="Unassembled WGS sequence"/>
</dbReference>
<protein>
    <submittedName>
        <fullName evidence="2">Putative membrane protein</fullName>
    </submittedName>
</protein>
<dbReference type="AlphaFoldDB" id="A0A2V2YC74"/>
<keyword evidence="1" id="KW-0472">Membrane</keyword>
<evidence type="ECO:0000313" key="3">
    <source>
        <dbReference type="Proteomes" id="UP000246635"/>
    </source>
</evidence>
<dbReference type="OrthoDB" id="9786473at2"/>
<dbReference type="Pfam" id="PF09997">
    <property type="entry name" value="DUF2238"/>
    <property type="match status" value="1"/>
</dbReference>
<organism evidence="2 3">
    <name type="scientific">Paenibacillus cellulosilyticus</name>
    <dbReference type="NCBI Taxonomy" id="375489"/>
    <lineage>
        <taxon>Bacteria</taxon>
        <taxon>Bacillati</taxon>
        <taxon>Bacillota</taxon>
        <taxon>Bacilli</taxon>
        <taxon>Bacillales</taxon>
        <taxon>Paenibacillaceae</taxon>
        <taxon>Paenibacillus</taxon>
    </lineage>
</organism>
<name>A0A2V2YC74_9BACL</name>
<feature type="transmembrane region" description="Helical" evidence="1">
    <location>
        <begin position="159"/>
        <end position="180"/>
    </location>
</feature>
<feature type="transmembrane region" description="Helical" evidence="1">
    <location>
        <begin position="126"/>
        <end position="147"/>
    </location>
</feature>
<evidence type="ECO:0000256" key="1">
    <source>
        <dbReference type="SAM" id="Phobius"/>
    </source>
</evidence>
<feature type="transmembrane region" description="Helical" evidence="1">
    <location>
        <begin position="57"/>
        <end position="73"/>
    </location>
</feature>
<dbReference type="EMBL" id="QGTQ01000048">
    <property type="protein sequence ID" value="PWV89333.1"/>
    <property type="molecule type" value="Genomic_DNA"/>
</dbReference>
<dbReference type="InterPro" id="IPR014509">
    <property type="entry name" value="YjdF-like"/>
</dbReference>
<feature type="transmembrane region" description="Helical" evidence="1">
    <location>
        <begin position="85"/>
        <end position="106"/>
    </location>
</feature>
<gene>
    <name evidence="2" type="ORF">DFQ01_1485</name>
</gene>
<comment type="caution">
    <text evidence="2">The sequence shown here is derived from an EMBL/GenBank/DDBJ whole genome shotgun (WGS) entry which is preliminary data.</text>
</comment>
<feature type="transmembrane region" description="Helical" evidence="1">
    <location>
        <begin position="200"/>
        <end position="219"/>
    </location>
</feature>
<keyword evidence="1" id="KW-1133">Transmembrane helix</keyword>
<evidence type="ECO:0000313" key="2">
    <source>
        <dbReference type="EMBL" id="PWV89333.1"/>
    </source>
</evidence>
<dbReference type="RefSeq" id="WP_110047566.1">
    <property type="nucleotide sequence ID" value="NZ_CP054612.1"/>
</dbReference>